<dbReference type="AlphaFoldDB" id="A0A426YKC3"/>
<name>A0A426YKC3_ENSVE</name>
<comment type="caution">
    <text evidence="2">The sequence shown here is derived from an EMBL/GenBank/DDBJ whole genome shotgun (WGS) entry which is preliminary data.</text>
</comment>
<gene>
    <name evidence="2" type="ORF">B296_00025139</name>
</gene>
<evidence type="ECO:0000313" key="3">
    <source>
        <dbReference type="Proteomes" id="UP000287651"/>
    </source>
</evidence>
<dbReference type="EMBL" id="AMZH03011820">
    <property type="protein sequence ID" value="RRT52163.1"/>
    <property type="molecule type" value="Genomic_DNA"/>
</dbReference>
<evidence type="ECO:0000313" key="2">
    <source>
        <dbReference type="EMBL" id="RRT52163.1"/>
    </source>
</evidence>
<reference evidence="2 3" key="1">
    <citation type="journal article" date="2014" name="Agronomy (Basel)">
        <title>A Draft Genome Sequence for Ensete ventricosum, the Drought-Tolerant Tree Against Hunger.</title>
        <authorList>
            <person name="Harrison J."/>
            <person name="Moore K.A."/>
            <person name="Paszkiewicz K."/>
            <person name="Jones T."/>
            <person name="Grant M."/>
            <person name="Ambacheew D."/>
            <person name="Muzemil S."/>
            <person name="Studholme D.J."/>
        </authorList>
    </citation>
    <scope>NUCLEOTIDE SEQUENCE [LARGE SCALE GENOMIC DNA]</scope>
</reference>
<sequence length="225" mass="24409">MAGNTGGRWHKCRWQQWRVAVVSPVKAQEMATVGEAVKEAREGRGNSDSSEGYSRGSVLLMADRGAVDAVGRQKVGDTTGEVVALTFGDHWLCSTEGLPTVVAGSNEWQMGWKSHKKQRRNIEIVAIIMELVAVVQMAMVGNSRGEGAGSEGRKITARQQRSKDGEKLQQCGRCNSDDSDSGVVCKGSSYGVTTRMPKIAALIPIDKTPQDPYKRAFDLHSSLNE</sequence>
<organism evidence="2 3">
    <name type="scientific">Ensete ventricosum</name>
    <name type="common">Abyssinian banana</name>
    <name type="synonym">Musa ensete</name>
    <dbReference type="NCBI Taxonomy" id="4639"/>
    <lineage>
        <taxon>Eukaryota</taxon>
        <taxon>Viridiplantae</taxon>
        <taxon>Streptophyta</taxon>
        <taxon>Embryophyta</taxon>
        <taxon>Tracheophyta</taxon>
        <taxon>Spermatophyta</taxon>
        <taxon>Magnoliopsida</taxon>
        <taxon>Liliopsida</taxon>
        <taxon>Zingiberales</taxon>
        <taxon>Musaceae</taxon>
        <taxon>Ensete</taxon>
    </lineage>
</organism>
<evidence type="ECO:0000256" key="1">
    <source>
        <dbReference type="SAM" id="MobiDB-lite"/>
    </source>
</evidence>
<feature type="region of interest" description="Disordered" evidence="1">
    <location>
        <begin position="144"/>
        <end position="182"/>
    </location>
</feature>
<protein>
    <submittedName>
        <fullName evidence="2">Uncharacterized protein</fullName>
    </submittedName>
</protein>
<dbReference type="Proteomes" id="UP000287651">
    <property type="component" value="Unassembled WGS sequence"/>
</dbReference>
<proteinExistence type="predicted"/>
<accession>A0A426YKC3</accession>